<dbReference type="Gene3D" id="3.40.50.410">
    <property type="entry name" value="von Willebrand factor, type A domain"/>
    <property type="match status" value="1"/>
</dbReference>
<evidence type="ECO:0000313" key="2">
    <source>
        <dbReference type="EMBL" id="GFP30741.1"/>
    </source>
</evidence>
<evidence type="ECO:0000313" key="3">
    <source>
        <dbReference type="Proteomes" id="UP000588083"/>
    </source>
</evidence>
<dbReference type="PANTHER" id="PTHR10579">
    <property type="entry name" value="CALCIUM-ACTIVATED CHLORIDE CHANNEL REGULATOR"/>
    <property type="match status" value="1"/>
</dbReference>
<dbReference type="AlphaFoldDB" id="A0A6V8PIR6"/>
<dbReference type="SUPFAM" id="SSF53300">
    <property type="entry name" value="vWA-like"/>
    <property type="match status" value="1"/>
</dbReference>
<comment type="caution">
    <text evidence="2">The sequence shown here is derived from an EMBL/GenBank/DDBJ whole genome shotgun (WGS) entry which is preliminary data.</text>
</comment>
<dbReference type="InterPro" id="IPR036465">
    <property type="entry name" value="vWFA_dom_sf"/>
</dbReference>
<dbReference type="Proteomes" id="UP000588083">
    <property type="component" value="Unassembled WGS sequence"/>
</dbReference>
<dbReference type="Pfam" id="PF13519">
    <property type="entry name" value="VWA_2"/>
    <property type="match status" value="1"/>
</dbReference>
<dbReference type="InterPro" id="IPR051266">
    <property type="entry name" value="CLCR"/>
</dbReference>
<name>A0A6V8PIR6_9ACTN</name>
<keyword evidence="3" id="KW-1185">Reference proteome</keyword>
<feature type="domain" description="VWFA" evidence="1">
    <location>
        <begin position="48"/>
        <end position="233"/>
    </location>
</feature>
<reference evidence="2 3" key="1">
    <citation type="journal article" date="2020" name="Front. Microbiol.">
        <title>Single-cell genomics of novel Actinobacteria with the Wood-Ljungdahl pathway discovered in a serpentinizing system.</title>
        <authorList>
            <person name="Merino N."/>
            <person name="Kawai M."/>
            <person name="Boyd E.S."/>
            <person name="Colman D.R."/>
            <person name="McGlynn S.E."/>
            <person name="Nealson K.H."/>
            <person name="Kurokawa K."/>
            <person name="Hongoh Y."/>
        </authorList>
    </citation>
    <scope>NUCLEOTIDE SEQUENCE [LARGE SCALE GENOMIC DNA]</scope>
    <source>
        <strain evidence="2 3">S34</strain>
    </source>
</reference>
<dbReference type="PROSITE" id="PS50234">
    <property type="entry name" value="VWFA"/>
    <property type="match status" value="1"/>
</dbReference>
<dbReference type="RefSeq" id="WP_176238067.1">
    <property type="nucleotide sequence ID" value="NZ_BLRZ01000097.1"/>
</dbReference>
<dbReference type="SMART" id="SM00327">
    <property type="entry name" value="VWA"/>
    <property type="match status" value="1"/>
</dbReference>
<organism evidence="2 3">
    <name type="scientific">Candidatus Hakubella thermalkaliphila</name>
    <dbReference type="NCBI Taxonomy" id="2754717"/>
    <lineage>
        <taxon>Bacteria</taxon>
        <taxon>Bacillati</taxon>
        <taxon>Actinomycetota</taxon>
        <taxon>Actinomycetota incertae sedis</taxon>
        <taxon>Candidatus Hakubellales</taxon>
        <taxon>Candidatus Hakubellaceae</taxon>
        <taxon>Candidatus Hakubella</taxon>
    </lineage>
</organism>
<evidence type="ECO:0000259" key="1">
    <source>
        <dbReference type="PROSITE" id="PS50234"/>
    </source>
</evidence>
<dbReference type="PANTHER" id="PTHR10579:SF43">
    <property type="entry name" value="ZINC FINGER (C3HC4-TYPE RING FINGER) FAMILY PROTEIN"/>
    <property type="match status" value="1"/>
</dbReference>
<gene>
    <name evidence="2" type="ORF">HKBW3S34_01660</name>
</gene>
<protein>
    <submittedName>
        <fullName evidence="2">Ca-activated chloride channel homolog</fullName>
    </submittedName>
</protein>
<dbReference type="EMBL" id="BLRZ01000097">
    <property type="protein sequence ID" value="GFP30741.1"/>
    <property type="molecule type" value="Genomic_DNA"/>
</dbReference>
<proteinExistence type="predicted"/>
<accession>A0A6V8PIR6</accession>
<dbReference type="InterPro" id="IPR002035">
    <property type="entry name" value="VWF_A"/>
</dbReference>
<sequence length="468" mass="51967">MQQQTGIEFTAKASRQFVTPDDNNAIALVGLKPIHKGPTRQYQEGNFSLALTIDCSGSMDDPENPQSSVTKLDRAIEGLREIAGQIRSNDRFSLIAFDDHVAPMITGASGEERHRILNAIDQLRCRFHGGTNVYGALEQAYANLQTSEMSLNPVQTVILLTDGEITVGRGETDCCRLATKMAEQGIVIDTLGYGTNYHIDFITELVEPSGGSQTYALTMADVHNALKLIFSGMRKVGIINVKLTFDFPQKVKVGSLYHGVYKVNTDRLESIRCYSRVPISASGRQVNVTVGQLEMDKGQIFALELSPSISGSQTGETNLVEVQLSYSVLRGQPQQESRSISVKVTQDQLEAKGSHDFQILGLVDELKHSKYVFELGEAQRRKDNKRVFSVLNWLIEDSKNHGWTEKLQEYEQLLQQLKQWGEINEVIVKAARSVSRSTSSVAGIITEKPAERVEETPPVKRKTPFGKF</sequence>